<proteinExistence type="predicted"/>
<dbReference type="AlphaFoldDB" id="A0A934NGK8"/>
<reference evidence="2 3" key="1">
    <citation type="submission" date="2020-10" db="EMBL/GenBank/DDBJ databases">
        <title>Ca. Dormibacterota MAGs.</title>
        <authorList>
            <person name="Montgomery K."/>
        </authorList>
    </citation>
    <scope>NUCLEOTIDE SEQUENCE [LARGE SCALE GENOMIC DNA]</scope>
    <source>
        <strain evidence="2">Mitchell_Peninsula_5</strain>
    </source>
</reference>
<name>A0A934NGK8_9BACT</name>
<feature type="region of interest" description="Disordered" evidence="1">
    <location>
        <begin position="1"/>
        <end position="34"/>
    </location>
</feature>
<dbReference type="EMBL" id="JAEKNN010000041">
    <property type="protein sequence ID" value="MBJ7609396.1"/>
    <property type="molecule type" value="Genomic_DNA"/>
</dbReference>
<accession>A0A934NGK8</accession>
<gene>
    <name evidence="2" type="ORF">JF887_08195</name>
</gene>
<evidence type="ECO:0000313" key="3">
    <source>
        <dbReference type="Proteomes" id="UP000614410"/>
    </source>
</evidence>
<sequence>MPRNQSDAPEELTPSQRARLRTRDRKRSTAMVVDNAGVKRTALALAQRRVAQAGSPEQDATHPD</sequence>
<evidence type="ECO:0000256" key="1">
    <source>
        <dbReference type="SAM" id="MobiDB-lite"/>
    </source>
</evidence>
<organism evidence="2 3">
    <name type="scientific">Candidatus Amunia macphersoniae</name>
    <dbReference type="NCBI Taxonomy" id="3127014"/>
    <lineage>
        <taxon>Bacteria</taxon>
        <taxon>Bacillati</taxon>
        <taxon>Candidatus Dormiibacterota</taxon>
        <taxon>Candidatus Dormibacteria</taxon>
        <taxon>Candidatus Aeolococcales</taxon>
        <taxon>Candidatus Aeolococcaceae</taxon>
        <taxon>Candidatus Amunia</taxon>
    </lineage>
</organism>
<comment type="caution">
    <text evidence="2">The sequence shown here is derived from an EMBL/GenBank/DDBJ whole genome shotgun (WGS) entry which is preliminary data.</text>
</comment>
<evidence type="ECO:0000313" key="2">
    <source>
        <dbReference type="EMBL" id="MBJ7609396.1"/>
    </source>
</evidence>
<protein>
    <submittedName>
        <fullName evidence="2">Uncharacterized protein</fullName>
    </submittedName>
</protein>
<dbReference type="Proteomes" id="UP000614410">
    <property type="component" value="Unassembled WGS sequence"/>
</dbReference>
<feature type="compositionally biased region" description="Basic residues" evidence="1">
    <location>
        <begin position="18"/>
        <end position="28"/>
    </location>
</feature>